<sequence>MVSTLLILAGYVLLGELVLLGLATAVFIDGTKRAEARRHATRRLRERAPWLGILVGVLVVNKLVRDVIPEISWLIGWNITPVIHRFEGALVADLQSVATPTATLYFSFVYIYGYVFLLVFPFIVYLALEDHKPMQTTAAAYTLNYALGLLLYVLFVSYGPRNLIPDLVQPLLYNTFPQSQILTSAVNTNTNVFPSLHTSLSVTAAGLAYLTREQYPAWAVTAAVLAVSITAATMYLGIHWVSDVVAGVALGVLCLVLARRFVTRRETE</sequence>
<protein>
    <submittedName>
        <fullName evidence="3">Phosphatase PAP2 family protein</fullName>
    </submittedName>
</protein>
<dbReference type="PANTHER" id="PTHR31310">
    <property type="match status" value="1"/>
</dbReference>
<feature type="transmembrane region" description="Helical" evidence="1">
    <location>
        <begin position="104"/>
        <end position="128"/>
    </location>
</feature>
<keyword evidence="1" id="KW-0472">Membrane</keyword>
<keyword evidence="4" id="KW-1185">Reference proteome</keyword>
<evidence type="ECO:0000259" key="2">
    <source>
        <dbReference type="SMART" id="SM00014"/>
    </source>
</evidence>
<keyword evidence="1" id="KW-1133">Transmembrane helix</keyword>
<gene>
    <name evidence="3" type="ORF">ACFQJC_15510</name>
</gene>
<dbReference type="GO" id="GO:0016020">
    <property type="term" value="C:membrane"/>
    <property type="evidence" value="ECO:0007669"/>
    <property type="project" value="UniProtKB-SubCell"/>
</dbReference>
<dbReference type="Proteomes" id="UP001596481">
    <property type="component" value="Unassembled WGS sequence"/>
</dbReference>
<dbReference type="CDD" id="cd03386">
    <property type="entry name" value="PAP2_Aur1_like"/>
    <property type="match status" value="1"/>
</dbReference>
<evidence type="ECO:0000256" key="1">
    <source>
        <dbReference type="SAM" id="Phobius"/>
    </source>
</evidence>
<dbReference type="SMART" id="SM00014">
    <property type="entry name" value="acidPPc"/>
    <property type="match status" value="1"/>
</dbReference>
<reference evidence="3 4" key="1">
    <citation type="journal article" date="2019" name="Int. J. Syst. Evol. Microbiol.">
        <title>The Global Catalogue of Microorganisms (GCM) 10K type strain sequencing project: providing services to taxonomists for standard genome sequencing and annotation.</title>
        <authorList>
            <consortium name="The Broad Institute Genomics Platform"/>
            <consortium name="The Broad Institute Genome Sequencing Center for Infectious Disease"/>
            <person name="Wu L."/>
            <person name="Ma J."/>
        </authorList>
    </citation>
    <scope>NUCLEOTIDE SEQUENCE [LARGE SCALE GENOMIC DNA]</scope>
    <source>
        <strain evidence="3 4">DSM 29988</strain>
    </source>
</reference>
<dbReference type="EMBL" id="JBHTAA010000005">
    <property type="protein sequence ID" value="MFC7204924.1"/>
    <property type="molecule type" value="Genomic_DNA"/>
</dbReference>
<dbReference type="PANTHER" id="PTHR31310:SF7">
    <property type="entry name" value="PA-PHOSPHATASE RELATED-FAMILY PROTEIN DDB_G0268928"/>
    <property type="match status" value="1"/>
</dbReference>
<organism evidence="3 4">
    <name type="scientific">Haloferax namakaokahaiae</name>
    <dbReference type="NCBI Taxonomy" id="1748331"/>
    <lineage>
        <taxon>Archaea</taxon>
        <taxon>Methanobacteriati</taxon>
        <taxon>Methanobacteriota</taxon>
        <taxon>Stenosarchaea group</taxon>
        <taxon>Halobacteria</taxon>
        <taxon>Halobacteriales</taxon>
        <taxon>Haloferacaceae</taxon>
        <taxon>Haloferax</taxon>
    </lineage>
</organism>
<keyword evidence="1" id="KW-0812">Transmembrane</keyword>
<feature type="transmembrane region" description="Helical" evidence="1">
    <location>
        <begin position="140"/>
        <end position="158"/>
    </location>
</feature>
<dbReference type="Gene3D" id="1.20.144.10">
    <property type="entry name" value="Phosphatidic acid phosphatase type 2/haloperoxidase"/>
    <property type="match status" value="1"/>
</dbReference>
<dbReference type="RefSeq" id="WP_390225048.1">
    <property type="nucleotide sequence ID" value="NZ_JBHTAA010000005.1"/>
</dbReference>
<dbReference type="SUPFAM" id="SSF48317">
    <property type="entry name" value="Acid phosphatase/Vanadium-dependent haloperoxidase"/>
    <property type="match status" value="1"/>
</dbReference>
<evidence type="ECO:0000313" key="3">
    <source>
        <dbReference type="EMBL" id="MFC7204924.1"/>
    </source>
</evidence>
<dbReference type="AlphaFoldDB" id="A0ABD5ZI01"/>
<accession>A0ABD5ZI01</accession>
<comment type="caution">
    <text evidence="3">The sequence shown here is derived from an EMBL/GenBank/DDBJ whole genome shotgun (WGS) entry which is preliminary data.</text>
</comment>
<name>A0ABD5ZI01_9EURY</name>
<feature type="transmembrane region" description="Helical" evidence="1">
    <location>
        <begin position="6"/>
        <end position="28"/>
    </location>
</feature>
<feature type="transmembrane region" description="Helical" evidence="1">
    <location>
        <begin position="217"/>
        <end position="238"/>
    </location>
</feature>
<feature type="transmembrane region" description="Helical" evidence="1">
    <location>
        <begin position="244"/>
        <end position="262"/>
    </location>
</feature>
<dbReference type="InterPro" id="IPR000326">
    <property type="entry name" value="PAP2/HPO"/>
</dbReference>
<evidence type="ECO:0000313" key="4">
    <source>
        <dbReference type="Proteomes" id="UP001596481"/>
    </source>
</evidence>
<proteinExistence type="predicted"/>
<dbReference type="InterPro" id="IPR036938">
    <property type="entry name" value="PAP2/HPO_sf"/>
</dbReference>
<dbReference type="Pfam" id="PF01569">
    <property type="entry name" value="PAP2"/>
    <property type="match status" value="1"/>
</dbReference>
<dbReference type="InterPro" id="IPR052185">
    <property type="entry name" value="IPC_Synthase-Related"/>
</dbReference>
<feature type="domain" description="Phosphatidic acid phosphatase type 2/haloperoxidase" evidence="2">
    <location>
        <begin position="149"/>
        <end position="259"/>
    </location>
</feature>